<dbReference type="RefSeq" id="WP_246429611.1">
    <property type="nucleotide sequence ID" value="NZ_JACHOO010000002.1"/>
</dbReference>
<evidence type="ECO:0000313" key="1">
    <source>
        <dbReference type="EMBL" id="MBB5751712.1"/>
    </source>
</evidence>
<accession>A0A7W9CUP8</accession>
<keyword evidence="2" id="KW-1185">Reference proteome</keyword>
<dbReference type="Proteomes" id="UP000523821">
    <property type="component" value="Unassembled WGS sequence"/>
</dbReference>
<protein>
    <submittedName>
        <fullName evidence="1">Uncharacterized protein</fullName>
    </submittedName>
</protein>
<reference evidence="1 2" key="1">
    <citation type="submission" date="2020-08" db="EMBL/GenBank/DDBJ databases">
        <title>Genomic Encyclopedia of Type Strains, Phase IV (KMG-IV): sequencing the most valuable type-strain genomes for metagenomic binning, comparative biology and taxonomic classification.</title>
        <authorList>
            <person name="Goeker M."/>
        </authorList>
    </citation>
    <scope>NUCLEOTIDE SEQUENCE [LARGE SCALE GENOMIC DNA]</scope>
    <source>
        <strain evidence="1 2">DSM 16268</strain>
    </source>
</reference>
<name>A0A7W9CUP8_9HYPH</name>
<dbReference type="EMBL" id="JACHOO010000002">
    <property type="protein sequence ID" value="MBB5751712.1"/>
    <property type="molecule type" value="Genomic_DNA"/>
</dbReference>
<evidence type="ECO:0000313" key="2">
    <source>
        <dbReference type="Proteomes" id="UP000523821"/>
    </source>
</evidence>
<proteinExistence type="predicted"/>
<dbReference type="AlphaFoldDB" id="A0A7W9CUP8"/>
<organism evidence="1 2">
    <name type="scientific">Prosthecomicrobium pneumaticum</name>
    <dbReference type="NCBI Taxonomy" id="81895"/>
    <lineage>
        <taxon>Bacteria</taxon>
        <taxon>Pseudomonadati</taxon>
        <taxon>Pseudomonadota</taxon>
        <taxon>Alphaproteobacteria</taxon>
        <taxon>Hyphomicrobiales</taxon>
        <taxon>Kaistiaceae</taxon>
        <taxon>Prosthecomicrobium</taxon>
    </lineage>
</organism>
<comment type="caution">
    <text evidence="1">The sequence shown here is derived from an EMBL/GenBank/DDBJ whole genome shotgun (WGS) entry which is preliminary data.</text>
</comment>
<gene>
    <name evidence="1" type="ORF">GGQ63_000764</name>
</gene>
<sequence>MTDGMATARREDVTGDAAARIGWRQRAEAALGTTLAAGRMAYCREKTLPRLLPIGPRELAEQGPEADRRIVARLARALRAERNRGRAGHWTYDLNRHIALHQAYLAERARLGGLRGVAGARAGSPPPAGTAR</sequence>